<feature type="transmembrane region" description="Helical" evidence="8">
    <location>
        <begin position="186"/>
        <end position="209"/>
    </location>
</feature>
<evidence type="ECO:0000256" key="4">
    <source>
        <dbReference type="ARBA" id="ARBA00022475"/>
    </source>
</evidence>
<feature type="transmembrane region" description="Helical" evidence="8">
    <location>
        <begin position="221"/>
        <end position="246"/>
    </location>
</feature>
<evidence type="ECO:0000256" key="7">
    <source>
        <dbReference type="ARBA" id="ARBA00023136"/>
    </source>
</evidence>
<name>A0A1H0R9R5_STREI</name>
<keyword evidence="4" id="KW-1003">Cell membrane</keyword>
<dbReference type="InterPro" id="IPR047817">
    <property type="entry name" value="ABC2_TM_bact-type"/>
</dbReference>
<evidence type="ECO:0000256" key="2">
    <source>
        <dbReference type="ARBA" id="ARBA00007783"/>
    </source>
</evidence>
<evidence type="ECO:0000256" key="5">
    <source>
        <dbReference type="ARBA" id="ARBA00022692"/>
    </source>
</evidence>
<organism evidence="10 11">
    <name type="scientific">Streptococcus equinus</name>
    <name type="common">Streptococcus bovis</name>
    <dbReference type="NCBI Taxonomy" id="1335"/>
    <lineage>
        <taxon>Bacteria</taxon>
        <taxon>Bacillati</taxon>
        <taxon>Bacillota</taxon>
        <taxon>Bacilli</taxon>
        <taxon>Lactobacillales</taxon>
        <taxon>Streptococcaceae</taxon>
        <taxon>Streptococcus</taxon>
    </lineage>
</organism>
<comment type="similarity">
    <text evidence="2">Belongs to the ABC-2 integral membrane protein family.</text>
</comment>
<evidence type="ECO:0000256" key="6">
    <source>
        <dbReference type="ARBA" id="ARBA00022989"/>
    </source>
</evidence>
<feature type="transmembrane region" description="Helical" evidence="8">
    <location>
        <begin position="312"/>
        <end position="330"/>
    </location>
</feature>
<evidence type="ECO:0000256" key="3">
    <source>
        <dbReference type="ARBA" id="ARBA00022448"/>
    </source>
</evidence>
<evidence type="ECO:0000313" key="10">
    <source>
        <dbReference type="EMBL" id="SDP26257.1"/>
    </source>
</evidence>
<dbReference type="PANTHER" id="PTHR30294">
    <property type="entry name" value="MEMBRANE COMPONENT OF ABC TRANSPORTER YHHJ-RELATED"/>
    <property type="match status" value="1"/>
</dbReference>
<keyword evidence="6 8" id="KW-1133">Transmembrane helix</keyword>
<keyword evidence="5 8" id="KW-0812">Transmembrane</keyword>
<reference evidence="10 11" key="1">
    <citation type="submission" date="2016-10" db="EMBL/GenBank/DDBJ databases">
        <authorList>
            <person name="de Groot N.N."/>
        </authorList>
    </citation>
    <scope>NUCLEOTIDE SEQUENCE [LARGE SCALE GENOMIC DNA]</scope>
    <source>
        <strain evidence="10 11">Sb04</strain>
    </source>
</reference>
<dbReference type="EMBL" id="FNJK01000011">
    <property type="protein sequence ID" value="SDP26257.1"/>
    <property type="molecule type" value="Genomic_DNA"/>
</dbReference>
<dbReference type="RefSeq" id="WP_074482986.1">
    <property type="nucleotide sequence ID" value="NZ_FNJK01000011.1"/>
</dbReference>
<dbReference type="Pfam" id="PF12698">
    <property type="entry name" value="ABC2_membrane_3"/>
    <property type="match status" value="1"/>
</dbReference>
<dbReference type="PROSITE" id="PS51012">
    <property type="entry name" value="ABC_TM2"/>
    <property type="match status" value="1"/>
</dbReference>
<feature type="transmembrane region" description="Helical" evidence="8">
    <location>
        <begin position="21"/>
        <end position="38"/>
    </location>
</feature>
<evidence type="ECO:0000256" key="1">
    <source>
        <dbReference type="ARBA" id="ARBA00004651"/>
    </source>
</evidence>
<dbReference type="GO" id="GO:0005886">
    <property type="term" value="C:plasma membrane"/>
    <property type="evidence" value="ECO:0007669"/>
    <property type="project" value="UniProtKB-SubCell"/>
</dbReference>
<feature type="domain" description="ABC transmembrane type-2" evidence="9">
    <location>
        <begin position="102"/>
        <end position="333"/>
    </location>
</feature>
<comment type="subcellular location">
    <subcellularLocation>
        <location evidence="1">Cell membrane</location>
        <topology evidence="1">Multi-pass membrane protein</topology>
    </subcellularLocation>
</comment>
<protein>
    <submittedName>
        <fullName evidence="10">ABC-2 type transport system permease protein</fullName>
    </submittedName>
</protein>
<feature type="transmembrane region" description="Helical" evidence="8">
    <location>
        <begin position="143"/>
        <end position="165"/>
    </location>
</feature>
<dbReference type="Proteomes" id="UP000183816">
    <property type="component" value="Unassembled WGS sequence"/>
</dbReference>
<evidence type="ECO:0000256" key="8">
    <source>
        <dbReference type="SAM" id="Phobius"/>
    </source>
</evidence>
<feature type="transmembrane region" description="Helical" evidence="8">
    <location>
        <begin position="258"/>
        <end position="279"/>
    </location>
</feature>
<evidence type="ECO:0000313" key="11">
    <source>
        <dbReference type="Proteomes" id="UP000183816"/>
    </source>
</evidence>
<accession>A0A1H0R9R5</accession>
<dbReference type="InterPro" id="IPR013525">
    <property type="entry name" value="ABC2_TM"/>
</dbReference>
<dbReference type="InterPro" id="IPR051449">
    <property type="entry name" value="ABC-2_transporter_component"/>
</dbReference>
<dbReference type="GO" id="GO:0140359">
    <property type="term" value="F:ABC-type transporter activity"/>
    <property type="evidence" value="ECO:0007669"/>
    <property type="project" value="InterPro"/>
</dbReference>
<keyword evidence="7 8" id="KW-0472">Membrane</keyword>
<keyword evidence="3" id="KW-0813">Transport</keyword>
<dbReference type="OrthoDB" id="9776218at2"/>
<dbReference type="AlphaFoldDB" id="A0A1H0R9R5"/>
<evidence type="ECO:0000259" key="9">
    <source>
        <dbReference type="PROSITE" id="PS51012"/>
    </source>
</evidence>
<dbReference type="PANTHER" id="PTHR30294:SF38">
    <property type="entry name" value="TRANSPORT PERMEASE PROTEIN"/>
    <property type="match status" value="1"/>
</dbReference>
<proteinExistence type="inferred from homology"/>
<gene>
    <name evidence="10" type="ORF">SAMN05216347_1118</name>
</gene>
<sequence>MVATCLRVIKQILHDKRSISMIFVVPAVITTFLFLLLGDSDVHLSLATNSQNPSVVTLLKKDADVTVIDDSKDIDDSLKSGKYDAYIKYTDQGTELYFLEENSLYVNKVHDILKKTQEKLSPQSKVMTHYLYGNQLKTTFEKLTYALIAIVAFFLIFLISGIAFVREQVLGTLERILISPVSKLRLILGYTLGFSIFGIVQGTLLLLFSRFVLNVPFEGNFVLMELTIILLSISAVSIGMFIAIFANTEFQMVQFIPIVIVPQILYSGIIAIRTLPFHIEKLQFLMPIYYGAQALKKVMVNGFTVTNIVQDWLALIVISLLFTFLNTFFLKKYRAL</sequence>